<feature type="binding site" evidence="3">
    <location>
        <position position="227"/>
    </location>
    <ligand>
        <name>Fe cation</name>
        <dbReference type="ChEBI" id="CHEBI:24875"/>
    </ligand>
</feature>
<keyword evidence="2" id="KW-0732">Signal</keyword>
<accession>A0A5R8KG92</accession>
<sequence length="346" mass="37731">MRFIRNKVSKMGGLLMGAGLMAVGIGSVDASELNVYSHRHYKVDEAINQLFTEQTGIAVKVVNAEADQLIERLKSEGESSPADLLVTVDVGRLQRAKEAGLLKSMDSKLLDDRVPEGLRDADKQWYAYTVRARVIMYAKDRVQAGEIKNYEDLADPKWRGRVLVRSSGNSYNQSLLASLIAANGEEKAEAWAKAVVGNMARAPQGGDRDQIKGVASGLADVCVSNTYYLGLLANSEDAADREAASKVVVLFPNQDGRGAQCNIGGAGLAKHAKNVENATKYLEFLTTPEVQKMIANGSHEFPVNLDVSLSPTHEAWGKFKMDLETFPKLGENQEAAVRVFDRAGWK</sequence>
<dbReference type="Gene3D" id="3.40.190.10">
    <property type="entry name" value="Periplasmic binding protein-like II"/>
    <property type="match status" value="2"/>
</dbReference>
<comment type="caution">
    <text evidence="4">The sequence shown here is derived from an EMBL/GenBank/DDBJ whole genome shotgun (WGS) entry which is preliminary data.</text>
</comment>
<dbReference type="GO" id="GO:0030288">
    <property type="term" value="C:outer membrane-bounded periplasmic space"/>
    <property type="evidence" value="ECO:0007669"/>
    <property type="project" value="TreeGrafter"/>
</dbReference>
<dbReference type="InterPro" id="IPR026045">
    <property type="entry name" value="Ferric-bd"/>
</dbReference>
<dbReference type="PANTHER" id="PTHR30006:SF15">
    <property type="entry name" value="IRON-UTILIZATION PERIPLASMIC PROTEIN"/>
    <property type="match status" value="1"/>
</dbReference>
<proteinExistence type="inferred from homology"/>
<dbReference type="CDD" id="cd13542">
    <property type="entry name" value="PBP2_FutA1_ilke"/>
    <property type="match status" value="1"/>
</dbReference>
<reference evidence="4 5" key="1">
    <citation type="submission" date="2019-05" db="EMBL/GenBank/DDBJ databases">
        <title>Verrucobacter flavum gen. nov., sp. nov. a new member of the family Verrucomicrobiaceae.</title>
        <authorList>
            <person name="Szuroczki S."/>
            <person name="Abbaszade G."/>
            <person name="Szabo A."/>
            <person name="Felfoldi T."/>
            <person name="Schumann P."/>
            <person name="Boka K."/>
            <person name="Keki Z."/>
            <person name="Toumi M."/>
            <person name="Toth E."/>
        </authorList>
    </citation>
    <scope>NUCLEOTIDE SEQUENCE [LARGE SCALE GENOMIC DNA]</scope>
    <source>
        <strain evidence="4 5">MG-N-17</strain>
    </source>
</reference>
<protein>
    <submittedName>
        <fullName evidence="4">Fe(3+) ABC transporter substrate-binding protein</fullName>
    </submittedName>
</protein>
<organism evidence="4 5">
    <name type="scientific">Phragmitibacter flavus</name>
    <dbReference type="NCBI Taxonomy" id="2576071"/>
    <lineage>
        <taxon>Bacteria</taxon>
        <taxon>Pseudomonadati</taxon>
        <taxon>Verrucomicrobiota</taxon>
        <taxon>Verrucomicrobiia</taxon>
        <taxon>Verrucomicrobiales</taxon>
        <taxon>Verrucomicrobiaceae</taxon>
        <taxon>Phragmitibacter</taxon>
    </lineage>
</organism>
<feature type="binding site" evidence="3">
    <location>
        <position position="40"/>
    </location>
    <ligand>
        <name>Fe cation</name>
        <dbReference type="ChEBI" id="CHEBI:24875"/>
    </ligand>
</feature>
<keyword evidence="3" id="KW-0479">Metal-binding</keyword>
<dbReference type="AlphaFoldDB" id="A0A5R8KG92"/>
<dbReference type="SUPFAM" id="SSF53850">
    <property type="entry name" value="Periplasmic binding protein-like II"/>
    <property type="match status" value="1"/>
</dbReference>
<gene>
    <name evidence="4" type="ORF">FEM03_12205</name>
</gene>
<dbReference type="OrthoDB" id="9769319at2"/>
<dbReference type="GO" id="GO:0046872">
    <property type="term" value="F:metal ion binding"/>
    <property type="evidence" value="ECO:0007669"/>
    <property type="project" value="UniProtKB-KW"/>
</dbReference>
<dbReference type="PANTHER" id="PTHR30006">
    <property type="entry name" value="THIAMINE-BINDING PERIPLASMIC PROTEIN-RELATED"/>
    <property type="match status" value="1"/>
</dbReference>
<evidence type="ECO:0000313" key="5">
    <source>
        <dbReference type="Proteomes" id="UP000306196"/>
    </source>
</evidence>
<comment type="similarity">
    <text evidence="1">Belongs to the bacterial solute-binding protein 1 family.</text>
</comment>
<evidence type="ECO:0000256" key="2">
    <source>
        <dbReference type="ARBA" id="ARBA00022729"/>
    </source>
</evidence>
<keyword evidence="5" id="KW-1185">Reference proteome</keyword>
<dbReference type="EMBL" id="VAUV01000008">
    <property type="protein sequence ID" value="TLD70619.1"/>
    <property type="molecule type" value="Genomic_DNA"/>
</dbReference>
<name>A0A5R8KG92_9BACT</name>
<keyword evidence="3" id="KW-0408">Iron</keyword>
<feature type="binding site" evidence="3">
    <location>
        <position position="228"/>
    </location>
    <ligand>
        <name>Fe cation</name>
        <dbReference type="ChEBI" id="CHEBI:24875"/>
    </ligand>
</feature>
<evidence type="ECO:0000313" key="4">
    <source>
        <dbReference type="EMBL" id="TLD70619.1"/>
    </source>
</evidence>
<evidence type="ECO:0000256" key="1">
    <source>
        <dbReference type="ARBA" id="ARBA00008520"/>
    </source>
</evidence>
<dbReference type="Proteomes" id="UP000306196">
    <property type="component" value="Unassembled WGS sequence"/>
</dbReference>
<evidence type="ECO:0000256" key="3">
    <source>
        <dbReference type="PIRSR" id="PIRSR002825-1"/>
    </source>
</evidence>
<dbReference type="Pfam" id="PF13343">
    <property type="entry name" value="SBP_bac_6"/>
    <property type="match status" value="1"/>
</dbReference>
<dbReference type="PIRSF" id="PIRSF002825">
    <property type="entry name" value="CfbpA"/>
    <property type="match status" value="1"/>
</dbReference>